<dbReference type="Proteomes" id="UP000289670">
    <property type="component" value="Segment"/>
</dbReference>
<gene>
    <name evidence="1" type="ORF">SeSz2_18</name>
</gene>
<protein>
    <submittedName>
        <fullName evidence="1">Uncharacterized protein</fullName>
    </submittedName>
</protein>
<proteinExistence type="predicted"/>
<reference evidence="1 2" key="1">
    <citation type="submission" date="2018-08" db="EMBL/GenBank/DDBJ databases">
        <title>SeSz_2, Complete genome sequences of 3 novel enterobacteria, Pakpunavirus like phages.</title>
        <authorList>
            <person name="Yuan S."/>
            <person name="Ma Y."/>
            <person name="Liu Q."/>
        </authorList>
    </citation>
    <scope>NUCLEOTIDE SEQUENCE [LARGE SCALE GENOMIC DNA]</scope>
</reference>
<evidence type="ECO:0000313" key="2">
    <source>
        <dbReference type="Proteomes" id="UP000289670"/>
    </source>
</evidence>
<accession>A0A411BGT3</accession>
<name>A0A411BGT3_9CAUD</name>
<sequence length="106" mass="12364">MFNQLAEFYEAYSDWIDAGAPEGEPFSRRSGLCVSLTLHLKDIGLTPKEREQARKLMRSQFIKAGLNGDYPFNNRELPYLTESARGMIHTNKNRIAWVKNEWQHYV</sequence>
<dbReference type="EMBL" id="MH791412">
    <property type="protein sequence ID" value="QAY00877.1"/>
    <property type="molecule type" value="Genomic_DNA"/>
</dbReference>
<organism evidence="1 2">
    <name type="scientific">Salmonella phage SeSz-2</name>
    <dbReference type="NCBI Taxonomy" id="2419753"/>
    <lineage>
        <taxon>Viruses</taxon>
        <taxon>Duplodnaviria</taxon>
        <taxon>Heunggongvirae</taxon>
        <taxon>Uroviricota</taxon>
        <taxon>Caudoviricetes</taxon>
        <taxon>Skatevirus</taxon>
        <taxon>Skatevirus SeSz2</taxon>
    </lineage>
</organism>
<keyword evidence="2" id="KW-1185">Reference proteome</keyword>
<evidence type="ECO:0000313" key="1">
    <source>
        <dbReference type="EMBL" id="QAY00877.1"/>
    </source>
</evidence>